<evidence type="ECO:0000256" key="11">
    <source>
        <dbReference type="ARBA" id="ARBA00023212"/>
    </source>
</evidence>
<feature type="compositionally biased region" description="Polar residues" evidence="15">
    <location>
        <begin position="305"/>
        <end position="315"/>
    </location>
</feature>
<dbReference type="OMA" id="KAWLMRK"/>
<feature type="compositionally biased region" description="Basic and acidic residues" evidence="15">
    <location>
        <begin position="30"/>
        <end position="61"/>
    </location>
</feature>
<feature type="compositionally biased region" description="Acidic residues" evidence="15">
    <location>
        <begin position="8"/>
        <end position="22"/>
    </location>
</feature>
<feature type="compositionally biased region" description="Basic and acidic residues" evidence="15">
    <location>
        <begin position="208"/>
        <end position="229"/>
    </location>
</feature>
<evidence type="ECO:0000256" key="10">
    <source>
        <dbReference type="ARBA" id="ARBA00023069"/>
    </source>
</evidence>
<keyword evidence="10" id="KW-0969">Cilium</keyword>
<reference evidence="16" key="3">
    <citation type="submission" date="2025-09" db="UniProtKB">
        <authorList>
            <consortium name="Ensembl"/>
        </authorList>
    </citation>
    <scope>IDENTIFICATION</scope>
</reference>
<dbReference type="Ensembl" id="ENSLACT00000017987.1">
    <property type="protein sequence ID" value="ENSLACP00000017857.1"/>
    <property type="gene ID" value="ENSLACG00000015731.1"/>
</dbReference>
<feature type="compositionally biased region" description="Polar residues" evidence="15">
    <location>
        <begin position="77"/>
        <end position="104"/>
    </location>
</feature>
<keyword evidence="12" id="KW-0966">Cell projection</keyword>
<dbReference type="EMBL" id="AFYH01047066">
    <property type="status" value="NOT_ANNOTATED_CDS"/>
    <property type="molecule type" value="Genomic_DNA"/>
</dbReference>
<comment type="function">
    <text evidence="1">Microtubule-binding protein that localizes to the microtubular manchette of elongating spermatids.</text>
</comment>
<dbReference type="GO" id="GO:0031514">
    <property type="term" value="C:motile cilium"/>
    <property type="evidence" value="ECO:0007669"/>
    <property type="project" value="UniProtKB-SubCell"/>
</dbReference>
<dbReference type="STRING" id="7897.ENSLACP00000017857"/>
<dbReference type="GO" id="GO:0008017">
    <property type="term" value="F:microtubule binding"/>
    <property type="evidence" value="ECO:0007669"/>
    <property type="project" value="InterPro"/>
</dbReference>
<dbReference type="FunCoup" id="H3B7I6">
    <property type="interactions" value="15"/>
</dbReference>
<evidence type="ECO:0000256" key="3">
    <source>
        <dbReference type="ARBA" id="ARBA00004245"/>
    </source>
</evidence>
<name>H3B7I6_LATCH</name>
<dbReference type="GeneTree" id="ENSGT00390000018244"/>
<feature type="compositionally biased region" description="Basic and acidic residues" evidence="15">
    <location>
        <begin position="135"/>
        <end position="146"/>
    </location>
</feature>
<keyword evidence="8" id="KW-0282">Flagellum</keyword>
<feature type="region of interest" description="Disordered" evidence="15">
    <location>
        <begin position="250"/>
        <end position="331"/>
    </location>
</feature>
<dbReference type="InterPro" id="IPR026687">
    <property type="entry name" value="CCDC181"/>
</dbReference>
<keyword evidence="11" id="KW-0206">Cytoskeleton</keyword>
<evidence type="ECO:0000256" key="9">
    <source>
        <dbReference type="ARBA" id="ARBA00023054"/>
    </source>
</evidence>
<dbReference type="PANTHER" id="PTHR14320:SF2">
    <property type="entry name" value="COILED-COIL DOMAIN-CONTAINING PROTEIN 181"/>
    <property type="match status" value="1"/>
</dbReference>
<feature type="compositionally biased region" description="Polar residues" evidence="15">
    <location>
        <begin position="263"/>
        <end position="273"/>
    </location>
</feature>
<evidence type="ECO:0000256" key="6">
    <source>
        <dbReference type="ARBA" id="ARBA00022490"/>
    </source>
</evidence>
<dbReference type="eggNOG" id="ENOG502QV5R">
    <property type="taxonomic scope" value="Eukaryota"/>
</dbReference>
<reference evidence="17" key="1">
    <citation type="submission" date="2011-08" db="EMBL/GenBank/DDBJ databases">
        <title>The draft genome of Latimeria chalumnae.</title>
        <authorList>
            <person name="Di Palma F."/>
            <person name="Alfoldi J."/>
            <person name="Johnson J."/>
            <person name="Berlin A."/>
            <person name="Gnerre S."/>
            <person name="Jaffe D."/>
            <person name="MacCallum I."/>
            <person name="Young S."/>
            <person name="Walker B.J."/>
            <person name="Lander E."/>
            <person name="Lindblad-Toh K."/>
        </authorList>
    </citation>
    <scope>NUCLEOTIDE SEQUENCE [LARGE SCALE GENOMIC DNA]</scope>
    <source>
        <strain evidence="17">Wild caught</strain>
    </source>
</reference>
<dbReference type="GO" id="GO:0005874">
    <property type="term" value="C:microtubule"/>
    <property type="evidence" value="ECO:0007669"/>
    <property type="project" value="UniProtKB-KW"/>
</dbReference>
<dbReference type="AlphaFoldDB" id="H3B7I6"/>
<evidence type="ECO:0000256" key="5">
    <source>
        <dbReference type="ARBA" id="ARBA00022306"/>
    </source>
</evidence>
<dbReference type="InParanoid" id="H3B7I6"/>
<keyword evidence="6" id="KW-0963">Cytoplasm</keyword>
<dbReference type="EMBL" id="AFYH01047068">
    <property type="status" value="NOT_ANNOTATED_CDS"/>
    <property type="molecule type" value="Genomic_DNA"/>
</dbReference>
<comment type="subcellular location">
    <subcellularLocation>
        <location evidence="2">Cell projection</location>
        <location evidence="2">Cilium</location>
        <location evidence="2">Flagellum</location>
    </subcellularLocation>
    <subcellularLocation>
        <location evidence="3">Cytoplasm</location>
        <location evidence="3">Cytoskeleton</location>
    </subcellularLocation>
</comment>
<evidence type="ECO:0000256" key="13">
    <source>
        <dbReference type="ARBA" id="ARBA00047162"/>
    </source>
</evidence>
<evidence type="ECO:0000256" key="4">
    <source>
        <dbReference type="ARBA" id="ARBA00005737"/>
    </source>
</evidence>
<evidence type="ECO:0000256" key="15">
    <source>
        <dbReference type="SAM" id="MobiDB-lite"/>
    </source>
</evidence>
<organism evidence="16 17">
    <name type="scientific">Latimeria chalumnae</name>
    <name type="common">Coelacanth</name>
    <dbReference type="NCBI Taxonomy" id="7897"/>
    <lineage>
        <taxon>Eukaryota</taxon>
        <taxon>Metazoa</taxon>
        <taxon>Chordata</taxon>
        <taxon>Craniata</taxon>
        <taxon>Vertebrata</taxon>
        <taxon>Euteleostomi</taxon>
        <taxon>Coelacanthiformes</taxon>
        <taxon>Coelacanthidae</taxon>
        <taxon>Latimeria</taxon>
    </lineage>
</organism>
<evidence type="ECO:0000256" key="7">
    <source>
        <dbReference type="ARBA" id="ARBA00022701"/>
    </source>
</evidence>
<dbReference type="Proteomes" id="UP000008672">
    <property type="component" value="Unassembled WGS sequence"/>
</dbReference>
<proteinExistence type="inferred from homology"/>
<keyword evidence="17" id="KW-1185">Reference proteome</keyword>
<dbReference type="PANTHER" id="PTHR14320">
    <property type="entry name" value="COILED-COIL DOMAIN-CONTAINING PROTEIN 181"/>
    <property type="match status" value="1"/>
</dbReference>
<feature type="coiled-coil region" evidence="14">
    <location>
        <begin position="346"/>
        <end position="379"/>
    </location>
</feature>
<feature type="region of interest" description="Disordered" evidence="15">
    <location>
        <begin position="1"/>
        <end position="166"/>
    </location>
</feature>
<evidence type="ECO:0000313" key="16">
    <source>
        <dbReference type="Ensembl" id="ENSLACP00000017857.1"/>
    </source>
</evidence>
<dbReference type="EMBL" id="AFYH01047067">
    <property type="status" value="NOT_ANNOTATED_CDS"/>
    <property type="molecule type" value="Genomic_DNA"/>
</dbReference>
<evidence type="ECO:0000256" key="12">
    <source>
        <dbReference type="ARBA" id="ARBA00023273"/>
    </source>
</evidence>
<evidence type="ECO:0000313" key="17">
    <source>
        <dbReference type="Proteomes" id="UP000008672"/>
    </source>
</evidence>
<evidence type="ECO:0000256" key="2">
    <source>
        <dbReference type="ARBA" id="ARBA00004230"/>
    </source>
</evidence>
<accession>H3B7I6</accession>
<evidence type="ECO:0000256" key="1">
    <source>
        <dbReference type="ARBA" id="ARBA00002213"/>
    </source>
</evidence>
<dbReference type="HOGENOM" id="CLU_040811_0_0_1"/>
<evidence type="ECO:0000256" key="14">
    <source>
        <dbReference type="SAM" id="Coils"/>
    </source>
</evidence>
<feature type="region of interest" description="Disordered" evidence="15">
    <location>
        <begin position="185"/>
        <end position="229"/>
    </location>
</feature>
<protein>
    <recommendedName>
        <fullName evidence="5">Coiled-coil domain-containing protein 181</fullName>
    </recommendedName>
</protein>
<reference evidence="16" key="2">
    <citation type="submission" date="2025-08" db="UniProtKB">
        <authorList>
            <consortium name="Ensembl"/>
        </authorList>
    </citation>
    <scope>IDENTIFICATION</scope>
</reference>
<sequence>MTEKEESGDPDQAVEYEDDFEKDLDWLINEEEKSRAKIMDRRCKEHDDDDGIEAKIDKELNDNDTDEEAKPEKEEPSQGQSENPATTNEDVSADSSEPALNSKPSEPISGAESEGSFQEAMLNNHQDNEDEDDEEVKRYIMEKIEQANRQLEDEEPVDEHRERKLKFKDNLVDLEVPPLEYVETDNENDIDVSGKMSKLHISTSPMEKNSDTSTKGEKDDEANKDKKVLVERDGKFELLNLWDIANQGLLPPINGAFSENEPKQSSPRSSFENGSGPLNGKGDEPLFRQSVNGFLPKPPSVPRGRSNSVTNTQRNVGKRVSPRRVQSANLTQRKTTYWLTDKQKEFQKKIEEKKLLQHKKEEARKREEEKQKMEENEMAFNAWLQKKKTQLESEKRIQRAMEMERMNTKMSMTLYHRNPKQKFNQCKQQRMEGECNKKEWMMVRKGGVCILYLRGTIGPQRAFYRWLKRKKEEKRAEQLAAKERSRKLMMEARKARRMQTLMYSINESKTFRFVDHYG</sequence>
<evidence type="ECO:0000256" key="8">
    <source>
        <dbReference type="ARBA" id="ARBA00022846"/>
    </source>
</evidence>
<keyword evidence="9 14" id="KW-0175">Coiled coil</keyword>
<gene>
    <name evidence="16" type="primary">CCDC181</name>
</gene>
<comment type="similarity">
    <text evidence="4">Belongs to the CCDC181 family.</text>
</comment>
<keyword evidence="7" id="KW-0493">Microtubule</keyword>
<comment type="subunit">
    <text evidence="13">Homodimer. Interacts with HOOK1. Interacts with HOOK2. Interacts with HOOK3.</text>
</comment>